<dbReference type="EMBL" id="JACHXK010000027">
    <property type="protein sequence ID" value="MBB3114199.1"/>
    <property type="molecule type" value="Genomic_DNA"/>
</dbReference>
<dbReference type="AlphaFoldDB" id="A0A7W5B4D6"/>
<organism evidence="1 2">
    <name type="scientific">Paenibacillus phyllosphaerae</name>
    <dbReference type="NCBI Taxonomy" id="274593"/>
    <lineage>
        <taxon>Bacteria</taxon>
        <taxon>Bacillati</taxon>
        <taxon>Bacillota</taxon>
        <taxon>Bacilli</taxon>
        <taxon>Bacillales</taxon>
        <taxon>Paenibacillaceae</taxon>
        <taxon>Paenibacillus</taxon>
    </lineage>
</organism>
<keyword evidence="2" id="KW-1185">Reference proteome</keyword>
<accession>A0A7W5B4D6</accession>
<protein>
    <submittedName>
        <fullName evidence="1">Uncharacterized protein</fullName>
    </submittedName>
</protein>
<proteinExistence type="predicted"/>
<gene>
    <name evidence="1" type="ORF">FHS18_006317</name>
</gene>
<sequence>MNEVKRIGEQGNLAKAKETAINGRKYLTAAIGAAE</sequence>
<name>A0A7W5B4D6_9BACL</name>
<evidence type="ECO:0000313" key="2">
    <source>
        <dbReference type="Proteomes" id="UP000570361"/>
    </source>
</evidence>
<evidence type="ECO:0000313" key="1">
    <source>
        <dbReference type="EMBL" id="MBB3114199.1"/>
    </source>
</evidence>
<comment type="caution">
    <text evidence="1">The sequence shown here is derived from an EMBL/GenBank/DDBJ whole genome shotgun (WGS) entry which is preliminary data.</text>
</comment>
<dbReference type="Proteomes" id="UP000570361">
    <property type="component" value="Unassembled WGS sequence"/>
</dbReference>
<reference evidence="1 2" key="1">
    <citation type="submission" date="2020-08" db="EMBL/GenBank/DDBJ databases">
        <title>Genomic Encyclopedia of Type Strains, Phase III (KMG-III): the genomes of soil and plant-associated and newly described type strains.</title>
        <authorList>
            <person name="Whitman W."/>
        </authorList>
    </citation>
    <scope>NUCLEOTIDE SEQUENCE [LARGE SCALE GENOMIC DNA]</scope>
    <source>
        <strain evidence="1 2">CECT 5862</strain>
    </source>
</reference>